<keyword evidence="1 2" id="KW-0808">Transferase</keyword>
<keyword evidence="3" id="KW-1133">Transmembrane helix</keyword>
<dbReference type="InterPro" id="IPR000462">
    <property type="entry name" value="CDP-OH_P_trans"/>
</dbReference>
<organism evidence="4 5">
    <name type="scientific">Arachidicoccus soli</name>
    <dbReference type="NCBI Taxonomy" id="2341117"/>
    <lineage>
        <taxon>Bacteria</taxon>
        <taxon>Pseudomonadati</taxon>
        <taxon>Bacteroidota</taxon>
        <taxon>Chitinophagia</taxon>
        <taxon>Chitinophagales</taxon>
        <taxon>Chitinophagaceae</taxon>
        <taxon>Arachidicoccus</taxon>
    </lineage>
</organism>
<dbReference type="PROSITE" id="PS51257">
    <property type="entry name" value="PROKAR_LIPOPROTEIN"/>
    <property type="match status" value="1"/>
</dbReference>
<protein>
    <submittedName>
        <fullName evidence="4">CDP-alcohol phosphatidyltransferase</fullName>
    </submittedName>
</protein>
<dbReference type="RefSeq" id="WP_119984222.1">
    <property type="nucleotide sequence ID" value="NZ_CP032489.1"/>
</dbReference>
<gene>
    <name evidence="4" type="ORF">D6B99_00985</name>
</gene>
<dbReference type="GO" id="GO:0016780">
    <property type="term" value="F:phosphotransferase activity, for other substituted phosphate groups"/>
    <property type="evidence" value="ECO:0007669"/>
    <property type="project" value="InterPro"/>
</dbReference>
<evidence type="ECO:0000256" key="3">
    <source>
        <dbReference type="SAM" id="Phobius"/>
    </source>
</evidence>
<keyword evidence="5" id="KW-1185">Reference proteome</keyword>
<feature type="transmembrane region" description="Helical" evidence="3">
    <location>
        <begin position="174"/>
        <end position="192"/>
    </location>
</feature>
<evidence type="ECO:0000256" key="1">
    <source>
        <dbReference type="ARBA" id="ARBA00022679"/>
    </source>
</evidence>
<name>A0A386HL19_9BACT</name>
<evidence type="ECO:0000313" key="4">
    <source>
        <dbReference type="EMBL" id="AYD46319.1"/>
    </source>
</evidence>
<dbReference type="PROSITE" id="PS00379">
    <property type="entry name" value="CDP_ALCOHOL_P_TRANSF"/>
    <property type="match status" value="1"/>
</dbReference>
<dbReference type="EMBL" id="CP032489">
    <property type="protein sequence ID" value="AYD46319.1"/>
    <property type="molecule type" value="Genomic_DNA"/>
</dbReference>
<keyword evidence="3" id="KW-0812">Transmembrane</keyword>
<dbReference type="OrthoDB" id="9777147at2"/>
<sequence length="247" mass="27623">MRKHIANCFTLLNLVFGCLAVIYILNGIGKPGADNALQNMYDAAIFICCAAVVDFLDGLIARLLNAASELGKQLDSLADLVSFGVAPGLIVFQFLKISIAKNNPELAGNIWYLLPALLLPCAGAFRLARFNLSKSKNLNFEGMPIPAAGIFVASLPVIYYFNHFVFVQNLLQNMWLWYVVIFVVSFLMISTLPMMSMKFKNLSFIQNWPKFLLVIIAVLLVIFFKWLAVSIIFLLYVLLSLITLQKE</sequence>
<feature type="transmembrane region" description="Helical" evidence="3">
    <location>
        <begin position="44"/>
        <end position="64"/>
    </location>
</feature>
<dbReference type="GO" id="GO:0016020">
    <property type="term" value="C:membrane"/>
    <property type="evidence" value="ECO:0007669"/>
    <property type="project" value="InterPro"/>
</dbReference>
<dbReference type="Gene3D" id="1.20.120.1760">
    <property type="match status" value="1"/>
</dbReference>
<proteinExistence type="inferred from homology"/>
<feature type="transmembrane region" description="Helical" evidence="3">
    <location>
        <begin position="5"/>
        <end position="24"/>
    </location>
</feature>
<keyword evidence="3" id="KW-0472">Membrane</keyword>
<evidence type="ECO:0000256" key="2">
    <source>
        <dbReference type="RuleBase" id="RU003750"/>
    </source>
</evidence>
<dbReference type="InterPro" id="IPR048254">
    <property type="entry name" value="CDP_ALCOHOL_P_TRANSF_CS"/>
</dbReference>
<dbReference type="Pfam" id="PF01066">
    <property type="entry name" value="CDP-OH_P_transf"/>
    <property type="match status" value="1"/>
</dbReference>
<feature type="transmembrane region" description="Helical" evidence="3">
    <location>
        <begin position="212"/>
        <end position="239"/>
    </location>
</feature>
<dbReference type="GO" id="GO:0008654">
    <property type="term" value="P:phospholipid biosynthetic process"/>
    <property type="evidence" value="ECO:0007669"/>
    <property type="project" value="InterPro"/>
</dbReference>
<dbReference type="KEGG" id="ark:D6B99_00985"/>
<evidence type="ECO:0000313" key="5">
    <source>
        <dbReference type="Proteomes" id="UP000266118"/>
    </source>
</evidence>
<accession>A0A386HL19</accession>
<feature type="transmembrane region" description="Helical" evidence="3">
    <location>
        <begin position="110"/>
        <end position="128"/>
    </location>
</feature>
<comment type="similarity">
    <text evidence="2">Belongs to the CDP-alcohol phosphatidyltransferase class-I family.</text>
</comment>
<reference evidence="4 5" key="1">
    <citation type="submission" date="2018-09" db="EMBL/GenBank/DDBJ databases">
        <title>Arachidicoccus sp. nov., a bacterium isolated from soil.</title>
        <authorList>
            <person name="Weon H.-Y."/>
            <person name="Kwon S.-W."/>
            <person name="Lee S.A."/>
        </authorList>
    </citation>
    <scope>NUCLEOTIDE SEQUENCE [LARGE SCALE GENOMIC DNA]</scope>
    <source>
        <strain evidence="4 5">KIS59-12</strain>
    </source>
</reference>
<dbReference type="Proteomes" id="UP000266118">
    <property type="component" value="Chromosome"/>
</dbReference>
<dbReference type="AlphaFoldDB" id="A0A386HL19"/>
<feature type="transmembrane region" description="Helical" evidence="3">
    <location>
        <begin position="140"/>
        <end position="162"/>
    </location>
</feature>
<dbReference type="InterPro" id="IPR043130">
    <property type="entry name" value="CDP-OH_PTrfase_TM_dom"/>
</dbReference>